<dbReference type="GO" id="GO:0008242">
    <property type="term" value="F:omega peptidase activity"/>
    <property type="evidence" value="ECO:0007669"/>
    <property type="project" value="TreeGrafter"/>
</dbReference>
<dbReference type="STRING" id="1314781.A0A165EII2"/>
<dbReference type="GO" id="GO:0061672">
    <property type="term" value="C:glutathione hydrolase complex"/>
    <property type="evidence" value="ECO:0007669"/>
    <property type="project" value="TreeGrafter"/>
</dbReference>
<keyword evidence="5" id="KW-1185">Reference proteome</keyword>
<dbReference type="GO" id="GO:0006751">
    <property type="term" value="P:glutathione catabolic process"/>
    <property type="evidence" value="ECO:0007669"/>
    <property type="project" value="TreeGrafter"/>
</dbReference>
<evidence type="ECO:0000313" key="4">
    <source>
        <dbReference type="EMBL" id="KZV87014.1"/>
    </source>
</evidence>
<keyword evidence="1" id="KW-0315">Glutamine amidotransferase</keyword>
<dbReference type="AlphaFoldDB" id="A0A165EII2"/>
<dbReference type="CDD" id="cd01908">
    <property type="entry name" value="YafJ"/>
    <property type="match status" value="1"/>
</dbReference>
<dbReference type="PROSITE" id="PS51278">
    <property type="entry name" value="GATASE_TYPE_2"/>
    <property type="match status" value="1"/>
</dbReference>
<dbReference type="Pfam" id="PF13230">
    <property type="entry name" value="GATase_4"/>
    <property type="match status" value="1"/>
</dbReference>
<accession>A0A165EII2</accession>
<dbReference type="InterPro" id="IPR026869">
    <property type="entry name" value="EgtC-like"/>
</dbReference>
<dbReference type="InterPro" id="IPR017932">
    <property type="entry name" value="GATase_2_dom"/>
</dbReference>
<evidence type="ECO:0000256" key="2">
    <source>
        <dbReference type="SAM" id="MobiDB-lite"/>
    </source>
</evidence>
<dbReference type="Proteomes" id="UP000077266">
    <property type="component" value="Unassembled WGS sequence"/>
</dbReference>
<dbReference type="GO" id="GO:0005737">
    <property type="term" value="C:cytoplasm"/>
    <property type="evidence" value="ECO:0007669"/>
    <property type="project" value="TreeGrafter"/>
</dbReference>
<dbReference type="Gene3D" id="3.60.20.10">
    <property type="entry name" value="Glutamine Phosphoribosylpyrophosphate, subunit 1, domain 1"/>
    <property type="match status" value="1"/>
</dbReference>
<sequence length="391" mass="44247">MCRWFAYISDSEPALLEDVLVRPAHGLTKQVNDHFLPKLFHHEEGISDDAQRAEIKQRNILYNEDGTGVAFYSGIREEYGEATGPRPQLYKTIQPPQNDINFKSLVMHSSSTCVFAHIRMATSAVHEFNNHPFAFGRHIFMHNGTVTEFMRIRREMSALMTPAAFENIQGSTDSEHVAALYFTYLAPDDNWERTYSVQEMKRALDKTISTVLQLQKKLPGEVEANSLNLCTSDGERLLAVRFRNHATQQPPSLYFSTVAGVTLNRKYPGHPDLAAHEQPQADPAPKAAKEHGNHVIIASEPTTYNENEWNLIREWRFDAHCIKLIAVNAFSQEYRCHGRREYAGHTGTGECLGVRVLCRPPRVVGERTLPWSGPFLVRSESLDICATRGTP</sequence>
<dbReference type="InterPro" id="IPR029055">
    <property type="entry name" value="Ntn_hydrolases_N"/>
</dbReference>
<evidence type="ECO:0000313" key="5">
    <source>
        <dbReference type="Proteomes" id="UP000077266"/>
    </source>
</evidence>
<reference evidence="4 5" key="1">
    <citation type="journal article" date="2016" name="Mol. Biol. Evol.">
        <title>Comparative Genomics of Early-Diverging Mushroom-Forming Fungi Provides Insights into the Origins of Lignocellulose Decay Capabilities.</title>
        <authorList>
            <person name="Nagy L.G."/>
            <person name="Riley R."/>
            <person name="Tritt A."/>
            <person name="Adam C."/>
            <person name="Daum C."/>
            <person name="Floudas D."/>
            <person name="Sun H."/>
            <person name="Yadav J.S."/>
            <person name="Pangilinan J."/>
            <person name="Larsson K.H."/>
            <person name="Matsuura K."/>
            <person name="Barry K."/>
            <person name="Labutti K."/>
            <person name="Kuo R."/>
            <person name="Ohm R.A."/>
            <person name="Bhattacharya S.S."/>
            <person name="Shirouzu T."/>
            <person name="Yoshinaga Y."/>
            <person name="Martin F.M."/>
            <person name="Grigoriev I.V."/>
            <person name="Hibbett D.S."/>
        </authorList>
    </citation>
    <scope>NUCLEOTIDE SEQUENCE [LARGE SCALE GENOMIC DNA]</scope>
    <source>
        <strain evidence="4 5">HHB12029</strain>
    </source>
</reference>
<feature type="region of interest" description="Disordered" evidence="2">
    <location>
        <begin position="269"/>
        <end position="291"/>
    </location>
</feature>
<feature type="domain" description="Glutamine amidotransferase type-2" evidence="3">
    <location>
        <begin position="2"/>
        <end position="328"/>
    </location>
</feature>
<keyword evidence="4" id="KW-0378">Hydrolase</keyword>
<dbReference type="PANTHER" id="PTHR43187">
    <property type="entry name" value="GLUTAMINE AMIDOTRANSFERASE DUG3-RELATED"/>
    <property type="match status" value="1"/>
</dbReference>
<dbReference type="PANTHER" id="PTHR43187:SF1">
    <property type="entry name" value="GLUTAMINE AMIDOTRANSFERASE DUG3-RELATED"/>
    <property type="match status" value="1"/>
</dbReference>
<dbReference type="InterPro" id="IPR052373">
    <property type="entry name" value="Gamma-glu_amide_hydrolase"/>
</dbReference>
<dbReference type="OrthoDB" id="444432at2759"/>
<dbReference type="InParanoid" id="A0A165EII2"/>
<dbReference type="EMBL" id="KV426138">
    <property type="protein sequence ID" value="KZV87014.1"/>
    <property type="molecule type" value="Genomic_DNA"/>
</dbReference>
<name>A0A165EII2_EXIGL</name>
<evidence type="ECO:0000256" key="1">
    <source>
        <dbReference type="ARBA" id="ARBA00022962"/>
    </source>
</evidence>
<protein>
    <submittedName>
        <fullName evidence="4">N-terminal nucleophile aminohydrolase</fullName>
    </submittedName>
</protein>
<evidence type="ECO:0000259" key="3">
    <source>
        <dbReference type="PROSITE" id="PS51278"/>
    </source>
</evidence>
<dbReference type="SUPFAM" id="SSF56235">
    <property type="entry name" value="N-terminal nucleophile aminohydrolases (Ntn hydrolases)"/>
    <property type="match status" value="1"/>
</dbReference>
<proteinExistence type="predicted"/>
<organism evidence="4 5">
    <name type="scientific">Exidia glandulosa HHB12029</name>
    <dbReference type="NCBI Taxonomy" id="1314781"/>
    <lineage>
        <taxon>Eukaryota</taxon>
        <taxon>Fungi</taxon>
        <taxon>Dikarya</taxon>
        <taxon>Basidiomycota</taxon>
        <taxon>Agaricomycotina</taxon>
        <taxon>Agaricomycetes</taxon>
        <taxon>Auriculariales</taxon>
        <taxon>Exidiaceae</taxon>
        <taxon>Exidia</taxon>
    </lineage>
</organism>
<gene>
    <name evidence="4" type="ORF">EXIGLDRAFT_680381</name>
</gene>